<dbReference type="AlphaFoldDB" id="A0A0M0K7U1"/>
<dbReference type="EMBL" id="JWZX01001059">
    <property type="protein sequence ID" value="KOO34890.1"/>
    <property type="molecule type" value="Genomic_DNA"/>
</dbReference>
<dbReference type="Pfam" id="PF02186">
    <property type="entry name" value="TFIIE_beta"/>
    <property type="match status" value="1"/>
</dbReference>
<reference evidence="4" key="1">
    <citation type="journal article" date="2015" name="PLoS Genet.">
        <title>Genome Sequence and Transcriptome Analyses of Chrysochromulina tobin: Metabolic Tools for Enhanced Algal Fitness in the Prominent Order Prymnesiales (Haptophyceae).</title>
        <authorList>
            <person name="Hovde B.T."/>
            <person name="Deodato C.R."/>
            <person name="Hunsperger H.M."/>
            <person name="Ryken S.A."/>
            <person name="Yost W."/>
            <person name="Jha R.K."/>
            <person name="Patterson J."/>
            <person name="Monnat R.J. Jr."/>
            <person name="Barlow S.B."/>
            <person name="Starkenburg S.R."/>
            <person name="Cattolico R.A."/>
        </authorList>
    </citation>
    <scope>NUCLEOTIDE SEQUENCE</scope>
    <source>
        <strain evidence="4">CCMP291</strain>
    </source>
</reference>
<proteinExistence type="predicted"/>
<evidence type="ECO:0000313" key="3">
    <source>
        <dbReference type="EMBL" id="KOO34890.1"/>
    </source>
</evidence>
<dbReference type="InterPro" id="IPR016656">
    <property type="entry name" value="TFIIE-bsu"/>
</dbReference>
<organism evidence="3 4">
    <name type="scientific">Chrysochromulina tobinii</name>
    <dbReference type="NCBI Taxonomy" id="1460289"/>
    <lineage>
        <taxon>Eukaryota</taxon>
        <taxon>Haptista</taxon>
        <taxon>Haptophyta</taxon>
        <taxon>Prymnesiophyceae</taxon>
        <taxon>Prymnesiales</taxon>
        <taxon>Chrysochromulinaceae</taxon>
        <taxon>Chrysochromulina</taxon>
    </lineage>
</organism>
<keyword evidence="4" id="KW-1185">Reference proteome</keyword>
<evidence type="ECO:0000259" key="2">
    <source>
        <dbReference type="PROSITE" id="PS51351"/>
    </source>
</evidence>
<accession>A0A0M0K7U1</accession>
<comment type="caution">
    <text evidence="3">The sequence shown here is derived from an EMBL/GenBank/DDBJ whole genome shotgun (WGS) entry which is preliminary data.</text>
</comment>
<evidence type="ECO:0000313" key="4">
    <source>
        <dbReference type="Proteomes" id="UP000037460"/>
    </source>
</evidence>
<feature type="region of interest" description="Disordered" evidence="1">
    <location>
        <begin position="1"/>
        <end position="67"/>
    </location>
</feature>
<sequence length="316" mass="36261">MEAAWAKADREAENHKAKMAAKEEARANREMLLQPAAKKPKHERKVHSTAEQRQRRMRAPLPGEDADNEPVQQLRVFKDDGSDVTYARAVVEIVSFLQDYDQEATQEEVRRALGIDLLQQDGMLLDELEHHPRIERIADPTSDRLRYKPPYGVRNRGMLVHVLTNAQPHAKDLEPDALRPVLRSELNPDETYAGVDVDVDELLAEGRVARVEPSDKRHTDFLLFAMPPGRPAIEEVRALWRKERVPQGTQLQEELLKRNLRSKDELAKRKERKAAELKAAKERADAEKGKKDRTGSIRTWKNTHLGTSDELSEMFR</sequence>
<dbReference type="InterPro" id="IPR003166">
    <property type="entry name" value="TFIIE_bsu_DNA-bd"/>
</dbReference>
<feature type="compositionally biased region" description="Basic and acidic residues" evidence="1">
    <location>
        <begin position="7"/>
        <end position="29"/>
    </location>
</feature>
<feature type="compositionally biased region" description="Polar residues" evidence="1">
    <location>
        <begin position="296"/>
        <end position="306"/>
    </location>
</feature>
<dbReference type="GO" id="GO:0005673">
    <property type="term" value="C:transcription factor TFIIE complex"/>
    <property type="evidence" value="ECO:0007669"/>
    <property type="project" value="InterPro"/>
</dbReference>
<dbReference type="PANTHER" id="PTHR12716">
    <property type="entry name" value="TRANSCRIPTION INITIATION FACTOR IIE, BETA SUBUNIT"/>
    <property type="match status" value="1"/>
</dbReference>
<dbReference type="GO" id="GO:0001097">
    <property type="term" value="F:TFIIH-class transcription factor complex binding"/>
    <property type="evidence" value="ECO:0007669"/>
    <property type="project" value="TreeGrafter"/>
</dbReference>
<dbReference type="PANTHER" id="PTHR12716:SF8">
    <property type="entry name" value="TRANSCRIPTION INITIATION FACTOR IIE SUBUNIT BETA"/>
    <property type="match status" value="1"/>
</dbReference>
<feature type="domain" description="TFIIE beta" evidence="2">
    <location>
        <begin position="78"/>
        <end position="154"/>
    </location>
</feature>
<feature type="compositionally biased region" description="Basic and acidic residues" evidence="1">
    <location>
        <begin position="264"/>
        <end position="295"/>
    </location>
</feature>
<gene>
    <name evidence="3" type="ORF">Ctob_014854</name>
</gene>
<dbReference type="Proteomes" id="UP000037460">
    <property type="component" value="Unassembled WGS sequence"/>
</dbReference>
<feature type="non-terminal residue" evidence="3">
    <location>
        <position position="316"/>
    </location>
</feature>
<dbReference type="GO" id="GO:0006367">
    <property type="term" value="P:transcription initiation at RNA polymerase II promoter"/>
    <property type="evidence" value="ECO:0007669"/>
    <property type="project" value="InterPro"/>
</dbReference>
<evidence type="ECO:0000256" key="1">
    <source>
        <dbReference type="SAM" id="MobiDB-lite"/>
    </source>
</evidence>
<dbReference type="PROSITE" id="PS51351">
    <property type="entry name" value="TFIIE_BETA_C"/>
    <property type="match status" value="1"/>
</dbReference>
<feature type="region of interest" description="Disordered" evidence="1">
    <location>
        <begin position="264"/>
        <end position="316"/>
    </location>
</feature>
<name>A0A0M0K7U1_9EUKA</name>
<protein>
    <recommendedName>
        <fullName evidence="2">TFIIE beta domain-containing protein</fullName>
    </recommendedName>
</protein>